<dbReference type="PANTHER" id="PTHR16146:SF46">
    <property type="entry name" value="INTELECTIN-1A-RELATED"/>
    <property type="match status" value="1"/>
</dbReference>
<keyword evidence="2" id="KW-0430">Lectin</keyword>
<name>A0ABX5PTX0_9FLAO</name>
<dbReference type="SUPFAM" id="SSF56496">
    <property type="entry name" value="Fibrinogen C-terminal domain-like"/>
    <property type="match status" value="1"/>
</dbReference>
<accession>A0ABX5PTX0</accession>
<dbReference type="PANTHER" id="PTHR16146">
    <property type="entry name" value="INTELECTIN"/>
    <property type="match status" value="1"/>
</dbReference>
<dbReference type="EMBL" id="QKZR01000008">
    <property type="protein sequence ID" value="PZX36792.1"/>
    <property type="molecule type" value="Genomic_DNA"/>
</dbReference>
<dbReference type="Proteomes" id="UP000248584">
    <property type="component" value="Unassembled WGS sequence"/>
</dbReference>
<gene>
    <name evidence="7" type="ORF">LX97_03254</name>
</gene>
<keyword evidence="5" id="KW-0812">Transmembrane</keyword>
<evidence type="ECO:0000256" key="2">
    <source>
        <dbReference type="ARBA" id="ARBA00022734"/>
    </source>
</evidence>
<dbReference type="Gene3D" id="3.90.215.10">
    <property type="entry name" value="Gamma Fibrinogen, chain A, domain 1"/>
    <property type="match status" value="1"/>
</dbReference>
<dbReference type="PROSITE" id="PS51406">
    <property type="entry name" value="FIBRINOGEN_C_2"/>
    <property type="match status" value="1"/>
</dbReference>
<evidence type="ECO:0000313" key="7">
    <source>
        <dbReference type="EMBL" id="PZX36792.1"/>
    </source>
</evidence>
<reference evidence="7 8" key="1">
    <citation type="submission" date="2018-06" db="EMBL/GenBank/DDBJ databases">
        <title>Genomic Encyclopedia of Archaeal and Bacterial Type Strains, Phase II (KMG-II): from individual species to whole genera.</title>
        <authorList>
            <person name="Goeker M."/>
        </authorList>
    </citation>
    <scope>NUCLEOTIDE SEQUENCE [LARGE SCALE GENOMIC DNA]</scope>
    <source>
        <strain evidence="7 8">DSM 17205</strain>
    </source>
</reference>
<keyword evidence="5" id="KW-0472">Membrane</keyword>
<sequence length="531" mass="56705">MTLPIKSFVLFLCAMRTLISFFSFLLPIFLFAQIGVNTDMPNDAAMLDIVSSDKGVLIPRLSDADRANIPLPIPDGLIIFNTSVSTFQFHSGGSWFNLATEVSCDFISFPSVINVSVDKGNSTSFDLDFAATIGTPGNLSTSFFSSSANLDVTLDNVSNNNSPAPVTQTLDITLLASSTAVAGDTGTIIFQVTSDCGVTKFIEVTINVTGCDFSITPDATALSMTVPPSGTNSVTFTLDIDQLGTLPGTISSVTPTNPSGFTNTTTNLGCSYDCEPTITFDGDNTIIPGTYNIPVDVTSSCGVTNSITLQIMVEANPRDCKQILAENPAAVDGVYTIDPDGSGGIAPFDCECDMTTDGGGWTLVLNYLHLGGTNPNHILRTSNLPVIGSSTLGVDEAGTLNWGHATNSLLSEFNFETVRFYGITSNHSRVVHFKITQSETVSYFSTGSGSMNLANLISNHVPLTGHTANIPFTADRVESNRGDYAMTRRPFRDNNVSDWTIKQNGAGGDDWEVDDNVNNANSDTLHRIWIR</sequence>
<keyword evidence="4" id="KW-1015">Disulfide bond</keyword>
<evidence type="ECO:0000313" key="8">
    <source>
        <dbReference type="Proteomes" id="UP000248584"/>
    </source>
</evidence>
<keyword evidence="1" id="KW-0479">Metal-binding</keyword>
<evidence type="ECO:0000256" key="4">
    <source>
        <dbReference type="ARBA" id="ARBA00023157"/>
    </source>
</evidence>
<dbReference type="InterPro" id="IPR036056">
    <property type="entry name" value="Fibrinogen-like_C"/>
</dbReference>
<dbReference type="NCBIfam" id="NF040941">
    <property type="entry name" value="GGGWT_bact"/>
    <property type="match status" value="1"/>
</dbReference>
<evidence type="ECO:0000256" key="1">
    <source>
        <dbReference type="ARBA" id="ARBA00022723"/>
    </source>
</evidence>
<dbReference type="InterPro" id="IPR014716">
    <property type="entry name" value="Fibrinogen_a/b/g_C_1"/>
</dbReference>
<keyword evidence="3" id="KW-0106">Calcium</keyword>
<evidence type="ECO:0000256" key="5">
    <source>
        <dbReference type="SAM" id="Phobius"/>
    </source>
</evidence>
<protein>
    <submittedName>
        <fullName evidence="7">Fibrinogen beta/gamma subunit family protein</fullName>
    </submittedName>
</protein>
<proteinExistence type="predicted"/>
<keyword evidence="5" id="KW-1133">Transmembrane helix</keyword>
<feature type="domain" description="Fibrinogen C-terminal" evidence="6">
    <location>
        <begin position="311"/>
        <end position="364"/>
    </location>
</feature>
<keyword evidence="8" id="KW-1185">Reference proteome</keyword>
<dbReference type="InterPro" id="IPR002181">
    <property type="entry name" value="Fibrinogen_a/b/g_C_dom"/>
</dbReference>
<evidence type="ECO:0000259" key="6">
    <source>
        <dbReference type="PROSITE" id="PS51406"/>
    </source>
</evidence>
<feature type="transmembrane region" description="Helical" evidence="5">
    <location>
        <begin position="7"/>
        <end position="32"/>
    </location>
</feature>
<comment type="caution">
    <text evidence="7">The sequence shown here is derived from an EMBL/GenBank/DDBJ whole genome shotgun (WGS) entry which is preliminary data.</text>
</comment>
<organism evidence="7 8">
    <name type="scientific">Nonlabens dokdonensis</name>
    <dbReference type="NCBI Taxonomy" id="328515"/>
    <lineage>
        <taxon>Bacteria</taxon>
        <taxon>Pseudomonadati</taxon>
        <taxon>Bacteroidota</taxon>
        <taxon>Flavobacteriia</taxon>
        <taxon>Flavobacteriales</taxon>
        <taxon>Flavobacteriaceae</taxon>
        <taxon>Nonlabens</taxon>
    </lineage>
</organism>
<evidence type="ECO:0000256" key="3">
    <source>
        <dbReference type="ARBA" id="ARBA00022837"/>
    </source>
</evidence>
<dbReference type="Pfam" id="PF00147">
    <property type="entry name" value="Fibrinogen_C"/>
    <property type="match status" value="1"/>
</dbReference>